<name>A0A6V7YDC6_9METZ</name>
<feature type="transmembrane region" description="Helical" evidence="9">
    <location>
        <begin position="105"/>
        <end position="125"/>
    </location>
</feature>
<dbReference type="PANTHER" id="PTHR11432">
    <property type="entry name" value="NADH DEHYDROGENASE SUBUNIT 1"/>
    <property type="match status" value="1"/>
</dbReference>
<keyword evidence="4 7" id="KW-0812">Transmembrane</keyword>
<evidence type="ECO:0000256" key="1">
    <source>
        <dbReference type="ARBA" id="ARBA00004141"/>
    </source>
</evidence>
<dbReference type="NCBIfam" id="NF004741">
    <property type="entry name" value="PRK06076.1-2"/>
    <property type="match status" value="1"/>
</dbReference>
<dbReference type="GO" id="GO:0003954">
    <property type="term" value="F:NADH dehydrogenase activity"/>
    <property type="evidence" value="ECO:0007669"/>
    <property type="project" value="TreeGrafter"/>
</dbReference>
<organism evidence="10">
    <name type="scientific">Tethya minuta</name>
    <dbReference type="NCBI Taxonomy" id="463342"/>
    <lineage>
        <taxon>Eukaryota</taxon>
        <taxon>Metazoa</taxon>
        <taxon>Porifera</taxon>
        <taxon>Demospongiae</taxon>
        <taxon>Heteroscleromorpha</taxon>
        <taxon>Tethyida</taxon>
        <taxon>Tethyidae</taxon>
        <taxon>Tethya</taxon>
    </lineage>
</organism>
<evidence type="ECO:0000256" key="7">
    <source>
        <dbReference type="RuleBase" id="RU000471"/>
    </source>
</evidence>
<dbReference type="GO" id="GO:0005743">
    <property type="term" value="C:mitochondrial inner membrane"/>
    <property type="evidence" value="ECO:0007669"/>
    <property type="project" value="UniProtKB-SubCell"/>
</dbReference>
<dbReference type="GO" id="GO:0009060">
    <property type="term" value="P:aerobic respiration"/>
    <property type="evidence" value="ECO:0007669"/>
    <property type="project" value="TreeGrafter"/>
</dbReference>
<feature type="transmembrane region" description="Helical" evidence="9">
    <location>
        <begin position="70"/>
        <end position="93"/>
    </location>
</feature>
<accession>A0A6V7YDC6</accession>
<dbReference type="Pfam" id="PF00146">
    <property type="entry name" value="NADHdh"/>
    <property type="match status" value="1"/>
</dbReference>
<dbReference type="HAMAP" id="MF_01350">
    <property type="entry name" value="NDH1_NuoH"/>
    <property type="match status" value="1"/>
</dbReference>
<evidence type="ECO:0000256" key="8">
    <source>
        <dbReference type="RuleBase" id="RU000473"/>
    </source>
</evidence>
<proteinExistence type="inferred from homology"/>
<dbReference type="AlphaFoldDB" id="A0A6V7YDC6"/>
<keyword evidence="5 9" id="KW-1133">Transmembrane helix</keyword>
<comment type="catalytic activity">
    <reaction evidence="8">
        <text>a ubiquinone + NADH + 5 H(+)(in) = a ubiquinol + NAD(+) + 4 H(+)(out)</text>
        <dbReference type="Rhea" id="RHEA:29091"/>
        <dbReference type="Rhea" id="RHEA-COMP:9565"/>
        <dbReference type="Rhea" id="RHEA-COMP:9566"/>
        <dbReference type="ChEBI" id="CHEBI:15378"/>
        <dbReference type="ChEBI" id="CHEBI:16389"/>
        <dbReference type="ChEBI" id="CHEBI:17976"/>
        <dbReference type="ChEBI" id="CHEBI:57540"/>
        <dbReference type="ChEBI" id="CHEBI:57945"/>
        <dbReference type="EC" id="7.1.1.2"/>
    </reaction>
</comment>
<evidence type="ECO:0000256" key="2">
    <source>
        <dbReference type="ARBA" id="ARBA00010535"/>
    </source>
</evidence>
<feature type="transmembrane region" description="Helical" evidence="9">
    <location>
        <begin position="176"/>
        <end position="195"/>
    </location>
</feature>
<evidence type="ECO:0000256" key="9">
    <source>
        <dbReference type="SAM" id="Phobius"/>
    </source>
</evidence>
<dbReference type="EC" id="7.1.1.2" evidence="8"/>
<dbReference type="EMBL" id="LR877180">
    <property type="protein sequence ID" value="CAD2223004.1"/>
    <property type="molecule type" value="Genomic_DNA"/>
</dbReference>
<feature type="transmembrane region" description="Helical" evidence="9">
    <location>
        <begin position="224"/>
        <end position="251"/>
    </location>
</feature>
<dbReference type="InterPro" id="IPR001694">
    <property type="entry name" value="NADH_UbQ_OxRdtase_su1/FPO"/>
</dbReference>
<feature type="transmembrane region" description="Helical" evidence="9">
    <location>
        <begin position="277"/>
        <end position="294"/>
    </location>
</feature>
<dbReference type="PROSITE" id="PS00668">
    <property type="entry name" value="COMPLEX1_ND1_2"/>
    <property type="match status" value="1"/>
</dbReference>
<keyword evidence="7" id="KW-0520">NAD</keyword>
<comment type="subcellular location">
    <subcellularLocation>
        <location evidence="1">Membrane</location>
        <topology evidence="1">Multi-pass membrane protein</topology>
    </subcellularLocation>
    <subcellularLocation>
        <location evidence="7">Mitochondrion inner membrane</location>
        <topology evidence="7">Multi-pass membrane protein</topology>
    </subcellularLocation>
</comment>
<evidence type="ECO:0000256" key="3">
    <source>
        <dbReference type="ARBA" id="ARBA00021009"/>
    </source>
</evidence>
<keyword evidence="6 9" id="KW-0472">Membrane</keyword>
<evidence type="ECO:0000256" key="6">
    <source>
        <dbReference type="ARBA" id="ARBA00023136"/>
    </source>
</evidence>
<protein>
    <recommendedName>
        <fullName evidence="3 8">NADH-ubiquinone oxidoreductase chain 1</fullName>
        <ecNumber evidence="8">7.1.1.2</ecNumber>
    </recommendedName>
</protein>
<keyword evidence="8 10" id="KW-0496">Mitochondrion</keyword>
<evidence type="ECO:0000313" key="10">
    <source>
        <dbReference type="EMBL" id="CAD2223004.1"/>
    </source>
</evidence>
<gene>
    <name evidence="10" type="primary">nad1</name>
</gene>
<evidence type="ECO:0000256" key="5">
    <source>
        <dbReference type="ARBA" id="ARBA00022989"/>
    </source>
</evidence>
<geneLocation type="mitochondrion" evidence="10"/>
<dbReference type="PANTHER" id="PTHR11432:SF3">
    <property type="entry name" value="NADH-UBIQUINONE OXIDOREDUCTASE CHAIN 1"/>
    <property type="match status" value="1"/>
</dbReference>
<feature type="transmembrane region" description="Helical" evidence="9">
    <location>
        <begin position="146"/>
        <end position="164"/>
    </location>
</feature>
<reference evidence="10" key="1">
    <citation type="submission" date="2020-08" db="EMBL/GenBank/DDBJ databases">
        <authorList>
            <person name="Deister F."/>
        </authorList>
    </citation>
    <scope>NUCLEOTIDE SEQUENCE</scope>
</reference>
<comment type="similarity">
    <text evidence="2 7">Belongs to the complex I subunit 1 family.</text>
</comment>
<feature type="transmembrane region" description="Helical" evidence="9">
    <location>
        <begin position="314"/>
        <end position="335"/>
    </location>
</feature>
<dbReference type="GO" id="GO:0008137">
    <property type="term" value="F:NADH dehydrogenase (ubiquinone) activity"/>
    <property type="evidence" value="ECO:0007669"/>
    <property type="project" value="UniProtKB-EC"/>
</dbReference>
<evidence type="ECO:0000256" key="4">
    <source>
        <dbReference type="ARBA" id="ARBA00022692"/>
    </source>
</evidence>
<dbReference type="InterPro" id="IPR018086">
    <property type="entry name" value="NADH_UbQ_OxRdtase_su1_CS"/>
</dbReference>
<dbReference type="PROSITE" id="PS00667">
    <property type="entry name" value="COMPLEX1_ND1_1"/>
    <property type="match status" value="1"/>
</dbReference>
<sequence>MGIIIIKVLIILVSLLISIAYLTLAERKVLGYIQCRKGPNIVGLYGLLQPIADGLKLFTKEIIIPNHANFFIYILAPILSLTLAFIAWGVIPYNQGVVLSDLEVGILYLFAVSSISVYAILMSGWSSNSKYAFLGAIRAAAQMISYEVSIGLIIISVVLCVGTLNLMEIVITQKNIWFIVPLFPAGIMFFVSALAETNRVPFDLTEGESELVSGFNVEYSSMSFALFFLAEYCHIILMSAFGVILFLGGWLSPFKGISYKWGGEWTYSILSENLSNYWWFGIKVAIIIFLFIWIRASYPRIRYDQLMALLWKSYLPLSLAFVVLVGGILIGFNVLPPI</sequence>
<keyword evidence="8" id="KW-0830">Ubiquinone</keyword>